<evidence type="ECO:0000313" key="3">
    <source>
        <dbReference type="EMBL" id="NYT35592.1"/>
    </source>
</evidence>
<dbReference type="EMBL" id="JACCEW010000001">
    <property type="protein sequence ID" value="NYT35592.1"/>
    <property type="molecule type" value="Genomic_DNA"/>
</dbReference>
<dbReference type="PANTHER" id="PTHR42928:SF5">
    <property type="entry name" value="BLR1237 PROTEIN"/>
    <property type="match status" value="1"/>
</dbReference>
<dbReference type="OrthoDB" id="8678477at2"/>
<dbReference type="PIRSF" id="PIRSF017082">
    <property type="entry name" value="YflP"/>
    <property type="match status" value="1"/>
</dbReference>
<protein>
    <submittedName>
        <fullName evidence="3">Tripartite tricarboxylate transporter substrate binding protein</fullName>
    </submittedName>
</protein>
<gene>
    <name evidence="3" type="ORF">H0A68_01810</name>
</gene>
<dbReference type="InterPro" id="IPR005064">
    <property type="entry name" value="BUG"/>
</dbReference>
<evidence type="ECO:0000256" key="2">
    <source>
        <dbReference type="SAM" id="SignalP"/>
    </source>
</evidence>
<keyword evidence="4" id="KW-1185">Reference proteome</keyword>
<dbReference type="AlphaFoldDB" id="A0A853F7T4"/>
<dbReference type="PANTHER" id="PTHR42928">
    <property type="entry name" value="TRICARBOXYLATE-BINDING PROTEIN"/>
    <property type="match status" value="1"/>
</dbReference>
<comment type="similarity">
    <text evidence="1">Belongs to the UPF0065 (bug) family.</text>
</comment>
<dbReference type="Gene3D" id="3.40.190.10">
    <property type="entry name" value="Periplasmic binding protein-like II"/>
    <property type="match status" value="1"/>
</dbReference>
<proteinExistence type="inferred from homology"/>
<dbReference type="RefSeq" id="WP_129967483.1">
    <property type="nucleotide sequence ID" value="NZ_JACCEW010000001.1"/>
</dbReference>
<evidence type="ECO:0000256" key="1">
    <source>
        <dbReference type="ARBA" id="ARBA00006987"/>
    </source>
</evidence>
<comment type="caution">
    <text evidence="3">The sequence shown here is derived from an EMBL/GenBank/DDBJ whole genome shotgun (WGS) entry which is preliminary data.</text>
</comment>
<dbReference type="CDD" id="cd07012">
    <property type="entry name" value="PBP2_Bug_TTT"/>
    <property type="match status" value="1"/>
</dbReference>
<dbReference type="SUPFAM" id="SSF53850">
    <property type="entry name" value="Periplasmic binding protein-like II"/>
    <property type="match status" value="1"/>
</dbReference>
<sequence>MSFKNLLRLLTAGLFTACQATTVWAGNWPEHPVHVVVVYSPGGVSDTVTRAISEKLSQNLGVAFVVENKAGAGGTIGMGTVAKAKPDGYTIGFSSVSPLALSPLFSQVSYDPRKDITPVASVMVSPVVLLGTQAFSGKTLNDVIAQSKANPGSLRWATSGHGSLGHLMLEQFQHTAGIKLTHIPYKGSAQQKNDALGAQFELTSMNLSAAVLSHVKSGELHALAMAAPSRVDALPDVPTLTELGYEKANMMSKFGFFAPAGTPKEIIDALNKAINEAVASPDIQKLLTQSSNIPLTGTPESFANEIAHEYDDNRNLIESAGLKLE</sequence>
<feature type="signal peptide" evidence="2">
    <location>
        <begin position="1"/>
        <end position="25"/>
    </location>
</feature>
<feature type="chain" id="PRO_5032499869" evidence="2">
    <location>
        <begin position="26"/>
        <end position="325"/>
    </location>
</feature>
<dbReference type="Gene3D" id="3.40.190.150">
    <property type="entry name" value="Bordetella uptake gene, domain 1"/>
    <property type="match status" value="1"/>
</dbReference>
<dbReference type="InterPro" id="IPR042100">
    <property type="entry name" value="Bug_dom1"/>
</dbReference>
<name>A0A853F7T4_9BURK</name>
<evidence type="ECO:0000313" key="4">
    <source>
        <dbReference type="Proteomes" id="UP000580517"/>
    </source>
</evidence>
<keyword evidence="2" id="KW-0732">Signal</keyword>
<reference evidence="3 4" key="1">
    <citation type="submission" date="2020-07" db="EMBL/GenBank/DDBJ databases">
        <title>Taxonomic revisions and descriptions of new bacterial species based on genomic comparisons in the high-G+C-content subgroup of the family Alcaligenaceae.</title>
        <authorList>
            <person name="Szabo A."/>
            <person name="Felfoldi T."/>
        </authorList>
    </citation>
    <scope>NUCLEOTIDE SEQUENCE [LARGE SCALE GENOMIC DNA]</scope>
    <source>
        <strain evidence="3 4">DSM 25264</strain>
    </source>
</reference>
<organism evidence="3 4">
    <name type="scientific">Allopusillimonas soli</name>
    <dbReference type="NCBI Taxonomy" id="659016"/>
    <lineage>
        <taxon>Bacteria</taxon>
        <taxon>Pseudomonadati</taxon>
        <taxon>Pseudomonadota</taxon>
        <taxon>Betaproteobacteria</taxon>
        <taxon>Burkholderiales</taxon>
        <taxon>Alcaligenaceae</taxon>
        <taxon>Allopusillimonas</taxon>
    </lineage>
</organism>
<accession>A0A853F7T4</accession>
<dbReference type="Pfam" id="PF03401">
    <property type="entry name" value="TctC"/>
    <property type="match status" value="1"/>
</dbReference>
<dbReference type="Proteomes" id="UP000580517">
    <property type="component" value="Unassembled WGS sequence"/>
</dbReference>